<keyword evidence="3" id="KW-1185">Reference proteome</keyword>
<protein>
    <recommendedName>
        <fullName evidence="4">Toxin CptA</fullName>
    </recommendedName>
</protein>
<dbReference type="AlphaFoldDB" id="A0A7X0U9X5"/>
<evidence type="ECO:0000313" key="2">
    <source>
        <dbReference type="EMBL" id="MBB6560279.1"/>
    </source>
</evidence>
<proteinExistence type="predicted"/>
<dbReference type="RefSeq" id="WP_184858123.1">
    <property type="nucleotide sequence ID" value="NZ_JACHLK010000005.1"/>
</dbReference>
<evidence type="ECO:0008006" key="4">
    <source>
        <dbReference type="Google" id="ProtNLM"/>
    </source>
</evidence>
<feature type="transmembrane region" description="Helical" evidence="1">
    <location>
        <begin position="20"/>
        <end position="42"/>
    </location>
</feature>
<accession>A0A7X0U9X5</accession>
<evidence type="ECO:0000256" key="1">
    <source>
        <dbReference type="SAM" id="Phobius"/>
    </source>
</evidence>
<keyword evidence="1" id="KW-0812">Transmembrane</keyword>
<evidence type="ECO:0000313" key="3">
    <source>
        <dbReference type="Proteomes" id="UP000575083"/>
    </source>
</evidence>
<dbReference type="Proteomes" id="UP000575083">
    <property type="component" value="Unassembled WGS sequence"/>
</dbReference>
<comment type="caution">
    <text evidence="2">The sequence shown here is derived from an EMBL/GenBank/DDBJ whole genome shotgun (WGS) entry which is preliminary data.</text>
</comment>
<name>A0A7X0U9X5_9BURK</name>
<keyword evidence="1" id="KW-1133">Transmembrane helix</keyword>
<sequence>MNSMARQAPAVRFPVRRSRAVGGVLAAVALFAGVVLLAWWLLGTGRGAVPALAGAASWLAAAAAAWHWWYHQWCGELYWDGQQWWLDGRLPGGSPMPLRNAPEGQWDLQGHLWVCAQAAAGRGRTWLWLECRQQPERWPDLRRAVYSRAGTGAAGAAAPAPIHSRLA</sequence>
<keyword evidence="1" id="KW-0472">Membrane</keyword>
<dbReference type="EMBL" id="JACHLK010000005">
    <property type="protein sequence ID" value="MBB6560279.1"/>
    <property type="molecule type" value="Genomic_DNA"/>
</dbReference>
<feature type="transmembrane region" description="Helical" evidence="1">
    <location>
        <begin position="48"/>
        <end position="69"/>
    </location>
</feature>
<gene>
    <name evidence="2" type="ORF">HNP48_002953</name>
</gene>
<organism evidence="2 3">
    <name type="scientific">Acidovorax soli</name>
    <dbReference type="NCBI Taxonomy" id="592050"/>
    <lineage>
        <taxon>Bacteria</taxon>
        <taxon>Pseudomonadati</taxon>
        <taxon>Pseudomonadota</taxon>
        <taxon>Betaproteobacteria</taxon>
        <taxon>Burkholderiales</taxon>
        <taxon>Comamonadaceae</taxon>
        <taxon>Acidovorax</taxon>
    </lineage>
</organism>
<reference evidence="2 3" key="1">
    <citation type="submission" date="2020-08" db="EMBL/GenBank/DDBJ databases">
        <title>Functional genomics of gut bacteria from endangered species of beetles.</title>
        <authorList>
            <person name="Carlos-Shanley C."/>
        </authorList>
    </citation>
    <scope>NUCLEOTIDE SEQUENCE [LARGE SCALE GENOMIC DNA]</scope>
    <source>
        <strain evidence="2 3">S00198</strain>
    </source>
</reference>